<keyword evidence="2" id="KW-1185">Reference proteome</keyword>
<protein>
    <submittedName>
        <fullName evidence="1">Uncharacterized protein</fullName>
    </submittedName>
</protein>
<gene>
    <name evidence="1" type="ORF">Mal52_54570</name>
</gene>
<name>A0A517ZWR0_9PLAN</name>
<dbReference type="KEGG" id="sdyn:Mal52_54570"/>
<evidence type="ECO:0000313" key="2">
    <source>
        <dbReference type="Proteomes" id="UP000319383"/>
    </source>
</evidence>
<dbReference type="AlphaFoldDB" id="A0A517ZWR0"/>
<sequence>MFQCPSADICRNPECNSRPCCRNIDVLTPMNDRIIALVAFLTLFAWLWSTEHKNREERIARRAVAASQLVLDDVVSPAVSIVTVTERPRDVSCFSVDLFHIASFPSPDGISPDCYGVWDCRDDLQCLDVLPEQINAAESQPASPQRDLYLMFRDGQHWVFKNLRAFERAATTSTPAGKQTAAGDVESYPTGACFESMRASAPTQSAEPQAMQWGPWLDDVRSSASQYWAEQRQGLMARVEQRRARAEDSRSRARRLVNAMTSEIEAFGIRWMDRLVPTPEQDKITSPEPVGRLL</sequence>
<organism evidence="1 2">
    <name type="scientific">Symmachiella dynata</name>
    <dbReference type="NCBI Taxonomy" id="2527995"/>
    <lineage>
        <taxon>Bacteria</taxon>
        <taxon>Pseudomonadati</taxon>
        <taxon>Planctomycetota</taxon>
        <taxon>Planctomycetia</taxon>
        <taxon>Planctomycetales</taxon>
        <taxon>Planctomycetaceae</taxon>
        <taxon>Symmachiella</taxon>
    </lineage>
</organism>
<reference evidence="1 2" key="1">
    <citation type="submission" date="2019-02" db="EMBL/GenBank/DDBJ databases">
        <title>Deep-cultivation of Planctomycetes and their phenomic and genomic characterization uncovers novel biology.</title>
        <authorList>
            <person name="Wiegand S."/>
            <person name="Jogler M."/>
            <person name="Boedeker C."/>
            <person name="Pinto D."/>
            <person name="Vollmers J."/>
            <person name="Rivas-Marin E."/>
            <person name="Kohn T."/>
            <person name="Peeters S.H."/>
            <person name="Heuer A."/>
            <person name="Rast P."/>
            <person name="Oberbeckmann S."/>
            <person name="Bunk B."/>
            <person name="Jeske O."/>
            <person name="Meyerdierks A."/>
            <person name="Storesund J.E."/>
            <person name="Kallscheuer N."/>
            <person name="Luecker S."/>
            <person name="Lage O.M."/>
            <person name="Pohl T."/>
            <person name="Merkel B.J."/>
            <person name="Hornburger P."/>
            <person name="Mueller R.-W."/>
            <person name="Bruemmer F."/>
            <person name="Labrenz M."/>
            <person name="Spormann A.M."/>
            <person name="Op den Camp H."/>
            <person name="Overmann J."/>
            <person name="Amann R."/>
            <person name="Jetten M.S.M."/>
            <person name="Mascher T."/>
            <person name="Medema M.H."/>
            <person name="Devos D.P."/>
            <person name="Kaster A.-K."/>
            <person name="Ovreas L."/>
            <person name="Rohde M."/>
            <person name="Galperin M.Y."/>
            <person name="Jogler C."/>
        </authorList>
    </citation>
    <scope>NUCLEOTIDE SEQUENCE [LARGE SCALE GENOMIC DNA]</scope>
    <source>
        <strain evidence="1 2">Mal52</strain>
    </source>
</reference>
<dbReference type="EMBL" id="CP036276">
    <property type="protein sequence ID" value="QDU46929.1"/>
    <property type="molecule type" value="Genomic_DNA"/>
</dbReference>
<proteinExistence type="predicted"/>
<evidence type="ECO:0000313" key="1">
    <source>
        <dbReference type="EMBL" id="QDU46929.1"/>
    </source>
</evidence>
<dbReference type="Proteomes" id="UP000319383">
    <property type="component" value="Chromosome"/>
</dbReference>
<accession>A0A517ZWR0</accession>